<dbReference type="GO" id="GO:0009089">
    <property type="term" value="P:lysine biosynthetic process via diaminopimelate"/>
    <property type="evidence" value="ECO:0007669"/>
    <property type="project" value="UniProtKB-UniRule"/>
</dbReference>
<evidence type="ECO:0000313" key="15">
    <source>
        <dbReference type="EMBL" id="CUO30440.1"/>
    </source>
</evidence>
<proteinExistence type="inferred from homology"/>
<feature type="binding site" evidence="13">
    <location>
        <begin position="121"/>
        <end position="125"/>
    </location>
    <ligand>
        <name>NADP(+)</name>
        <dbReference type="ChEBI" id="CHEBI:58349"/>
    </ligand>
</feature>
<dbReference type="SUPFAM" id="SSF55347">
    <property type="entry name" value="Glyceraldehyde-3-phosphate dehydrogenase-like, C-terminal domain"/>
    <property type="match status" value="1"/>
</dbReference>
<feature type="binding site" evidence="13">
    <location>
        <position position="249"/>
    </location>
    <ligand>
        <name>substrate</name>
    </ligand>
</feature>
<evidence type="ECO:0000256" key="4">
    <source>
        <dbReference type="ARBA" id="ARBA00012080"/>
    </source>
</evidence>
<feature type="domain" description="Meso-diaminopimelate D-dehydrogenase C-terminal" evidence="14">
    <location>
        <begin position="122"/>
        <end position="277"/>
    </location>
</feature>
<evidence type="ECO:0000256" key="12">
    <source>
        <dbReference type="PIRNR" id="PIRNR025648"/>
    </source>
</evidence>
<evidence type="ECO:0000313" key="16">
    <source>
        <dbReference type="EMBL" id="RYS76130.1"/>
    </source>
</evidence>
<dbReference type="SUPFAM" id="SSF51735">
    <property type="entry name" value="NAD(P)-binding Rossmann-fold domains"/>
    <property type="match status" value="2"/>
</dbReference>
<evidence type="ECO:0000256" key="5">
    <source>
        <dbReference type="ARBA" id="ARBA00021654"/>
    </source>
</evidence>
<evidence type="ECO:0000256" key="9">
    <source>
        <dbReference type="ARBA" id="ARBA00023002"/>
    </source>
</evidence>
<dbReference type="Pfam" id="PF16654">
    <property type="entry name" value="DAPDH_C"/>
    <property type="match status" value="1"/>
</dbReference>
<feature type="binding site" evidence="13">
    <location>
        <begin position="10"/>
        <end position="13"/>
    </location>
    <ligand>
        <name>NADP(+)</name>
        <dbReference type="ChEBI" id="CHEBI:58349"/>
    </ligand>
</feature>
<dbReference type="GO" id="GO:0000166">
    <property type="term" value="F:nucleotide binding"/>
    <property type="evidence" value="ECO:0007669"/>
    <property type="project" value="UniProtKB-KW"/>
</dbReference>
<reference evidence="15 17" key="1">
    <citation type="submission" date="2015-09" db="EMBL/GenBank/DDBJ databases">
        <authorList>
            <consortium name="Pathogen Informatics"/>
        </authorList>
    </citation>
    <scope>NUCLEOTIDE SEQUENCE [LARGE SCALE GENOMIC DNA]</scope>
    <source>
        <strain evidence="15 17">2789STDY5834841</strain>
    </source>
</reference>
<dbReference type="GO" id="GO:0047850">
    <property type="term" value="F:diaminopimelate dehydrogenase activity"/>
    <property type="evidence" value="ECO:0007669"/>
    <property type="project" value="UniProtKB-UniRule"/>
</dbReference>
<keyword evidence="13" id="KW-0547">Nucleotide-binding</keyword>
<feature type="binding site" evidence="13">
    <location>
        <begin position="69"/>
        <end position="72"/>
    </location>
    <ligand>
        <name>NADP(+)</name>
        <dbReference type="ChEBI" id="CHEBI:58349"/>
    </ligand>
</feature>
<comment type="subunit">
    <text evidence="3 12">Homodimer.</text>
</comment>
<evidence type="ECO:0000256" key="7">
    <source>
        <dbReference type="ARBA" id="ARBA00022857"/>
    </source>
</evidence>
<name>A0A174E324_9FIRM</name>
<dbReference type="InterPro" id="IPR010190">
    <property type="entry name" value="Diaminopimelate_DH_Ddh"/>
</dbReference>
<dbReference type="CDD" id="cd02270">
    <property type="entry name" value="meso-DAPDH_N"/>
    <property type="match status" value="1"/>
</dbReference>
<comment type="similarity">
    <text evidence="2 12">Belongs to the diaminopimelate dehydrogenase family.</text>
</comment>
<dbReference type="PIRSF" id="PIRSF025648">
    <property type="entry name" value="DDH"/>
    <property type="match status" value="1"/>
</dbReference>
<evidence type="ECO:0000256" key="6">
    <source>
        <dbReference type="ARBA" id="ARBA00022605"/>
    </source>
</evidence>
<comment type="pathway">
    <text evidence="1 12">Amino-acid biosynthesis; L-lysine biosynthesis via DAP pathway; DL-2,6-diaminopimelate from (S)-tetrahydrodipicolinate: step 1/1.</text>
</comment>
<evidence type="ECO:0000256" key="10">
    <source>
        <dbReference type="ARBA" id="ARBA00023154"/>
    </source>
</evidence>
<dbReference type="Proteomes" id="UP000292665">
    <property type="component" value="Unassembled WGS sequence"/>
</dbReference>
<keyword evidence="7 12" id="KW-0521">NADP</keyword>
<protein>
    <recommendedName>
        <fullName evidence="5 12">Meso-diaminopimelate D-dehydrogenase</fullName>
        <shortName evidence="12">DAPDH</shortName>
        <shortName evidence="12">Meso-DAP dehydrogenase</shortName>
        <ecNumber evidence="4 12">1.4.1.16</ecNumber>
    </recommendedName>
</protein>
<feature type="binding site" evidence="13">
    <location>
        <position position="199"/>
    </location>
    <ligand>
        <name>substrate</name>
    </ligand>
</feature>
<evidence type="ECO:0000256" key="2">
    <source>
        <dbReference type="ARBA" id="ARBA00007442"/>
    </source>
</evidence>
<dbReference type="RefSeq" id="WP_009243452.1">
    <property type="nucleotide sequence ID" value="NZ_AP028249.1"/>
</dbReference>
<feature type="binding site" evidence="13">
    <location>
        <position position="173"/>
    </location>
    <ligand>
        <name>substrate</name>
    </ligand>
</feature>
<feature type="binding site" evidence="13">
    <location>
        <position position="148"/>
    </location>
    <ligand>
        <name>substrate</name>
    </ligand>
</feature>
<evidence type="ECO:0000256" key="11">
    <source>
        <dbReference type="ARBA" id="ARBA00052023"/>
    </source>
</evidence>
<keyword evidence="9 12" id="KW-0560">Oxidoreductase</keyword>
<reference evidence="16 18" key="2">
    <citation type="journal article" date="2019" name="Science, e1252229">
        <title>Invertible promoters mediate bacterial phase variation, antibiotic resistance, and host adaptation in the gut.</title>
        <authorList>
            <person name="Jiang X."/>
            <person name="Hall A.B."/>
            <person name="Arthur T.D."/>
            <person name="Plichta D.R."/>
            <person name="Covington C.T."/>
            <person name="Poyet M."/>
            <person name="Crothers J."/>
            <person name="Moses P.L."/>
            <person name="Tolonen A.C."/>
            <person name="Vlamakis H."/>
            <person name="Alm E.J."/>
            <person name="Xavier R.J."/>
        </authorList>
    </citation>
    <scope>NUCLEOTIDE SEQUENCE [LARGE SCALE GENOMIC DNA]</scope>
    <source>
        <strain evidence="16">Aa_0143</strain>
        <strain evidence="18">aa_0143</strain>
    </source>
</reference>
<dbReference type="EC" id="1.4.1.16" evidence="4 12"/>
<dbReference type="UniPathway" id="UPA00034">
    <property type="reaction ID" value="UER00026"/>
</dbReference>
<comment type="function">
    <text evidence="12">Catalyzes the reversible NADPH-dependent reductive amination of L-2-amino-6-oxopimelate, the acyclic form of L-tetrahydrodipicolinate, to generate the meso compound, D,L-2,6-diaminopimelate.</text>
</comment>
<dbReference type="EMBL" id="RCYR01000053">
    <property type="protein sequence ID" value="RYS76130.1"/>
    <property type="molecule type" value="Genomic_DNA"/>
</dbReference>
<dbReference type="AlphaFoldDB" id="A0A174E324"/>
<evidence type="ECO:0000256" key="8">
    <source>
        <dbReference type="ARBA" id="ARBA00022915"/>
    </source>
</evidence>
<feature type="binding site" evidence="13">
    <location>
        <begin position="34"/>
        <end position="36"/>
    </location>
    <ligand>
        <name>NADP(+)</name>
        <dbReference type="ChEBI" id="CHEBI:58349"/>
    </ligand>
</feature>
<comment type="catalytic activity">
    <reaction evidence="11 12">
        <text>meso-2,6-diaminopimelate + NADP(+) + H2O = (S)-2-amino-6-oxoheptanedioate + NH4(+) + NADPH + H(+)</text>
        <dbReference type="Rhea" id="RHEA:13561"/>
        <dbReference type="ChEBI" id="CHEBI:15377"/>
        <dbReference type="ChEBI" id="CHEBI:15378"/>
        <dbReference type="ChEBI" id="CHEBI:28938"/>
        <dbReference type="ChEBI" id="CHEBI:57783"/>
        <dbReference type="ChEBI" id="CHEBI:57791"/>
        <dbReference type="ChEBI" id="CHEBI:58349"/>
        <dbReference type="ChEBI" id="CHEBI:58556"/>
        <dbReference type="EC" id="1.4.1.16"/>
    </reaction>
</comment>
<keyword evidence="6 12" id="KW-0028">Amino-acid biosynthesis</keyword>
<sequence length="328" mass="35797">MSIRVGILGYGNLGRGVECAVKQNDDMELAAVFTRRDPSGVTILTEGVPVCSVDDAADWKDKIDVLILCGGSATDLPKQTPEFAKLFNVIDSFDTHARIPEHFANVDAAAKESGKVGIISVGWDPGMFSLNRLYANAILPDGKDYTFWGKGVSQGHSDAIRRVEGVKDGKQYTIPSEAALEAVRNGENPELTTRQKHTRECFVVLEEGADAAKVEAEIKSMPNYFVDYDTTVHFISEEELKRDHSGIPHGGFVLRSGKTGWDGENSHLIEYSLKLDSNPEFTSSVIVAYARAAYRLAAEGQSGCKTVFDIAPAYLSAKSGEELRKEML</sequence>
<evidence type="ECO:0000256" key="13">
    <source>
        <dbReference type="PIRSR" id="PIRSR025648-1"/>
    </source>
</evidence>
<feature type="binding site" evidence="13">
    <location>
        <begin position="92"/>
        <end position="94"/>
    </location>
    <ligand>
        <name>NADP(+)</name>
        <dbReference type="ChEBI" id="CHEBI:58349"/>
    </ligand>
</feature>
<feature type="binding site" evidence="13">
    <location>
        <position position="278"/>
    </location>
    <ligand>
        <name>substrate</name>
    </ligand>
</feature>
<evidence type="ECO:0000313" key="17">
    <source>
        <dbReference type="Proteomes" id="UP000095787"/>
    </source>
</evidence>
<evidence type="ECO:0000259" key="14">
    <source>
        <dbReference type="Pfam" id="PF16654"/>
    </source>
</evidence>
<gene>
    <name evidence="15" type="primary">ddh</name>
    <name evidence="16" type="ORF">EAI93_13620</name>
    <name evidence="15" type="ORF">ERS852456_02173</name>
</gene>
<dbReference type="GO" id="GO:0019877">
    <property type="term" value="P:diaminopimelate biosynthetic process"/>
    <property type="evidence" value="ECO:0007669"/>
    <property type="project" value="UniProtKB-UniRule"/>
</dbReference>
<dbReference type="InterPro" id="IPR032094">
    <property type="entry name" value="Meso-DAP_DH_C"/>
</dbReference>
<dbReference type="EMBL" id="CYZO01000031">
    <property type="protein sequence ID" value="CUO30440.1"/>
    <property type="molecule type" value="Genomic_DNA"/>
</dbReference>
<organism evidence="15 17">
    <name type="scientific">[Ruminococcus] torques</name>
    <dbReference type="NCBI Taxonomy" id="33039"/>
    <lineage>
        <taxon>Bacteria</taxon>
        <taxon>Bacillati</taxon>
        <taxon>Bacillota</taxon>
        <taxon>Clostridia</taxon>
        <taxon>Lachnospirales</taxon>
        <taxon>Lachnospiraceae</taxon>
        <taxon>Mediterraneibacter</taxon>
    </lineage>
</organism>
<accession>A0A174E324</accession>
<dbReference type="Gene3D" id="3.30.360.10">
    <property type="entry name" value="Dihydrodipicolinate Reductase, domain 2"/>
    <property type="match status" value="1"/>
</dbReference>
<dbReference type="Gene3D" id="3.40.50.720">
    <property type="entry name" value="NAD(P)-binding Rossmann-like Domain"/>
    <property type="match status" value="1"/>
</dbReference>
<evidence type="ECO:0000256" key="1">
    <source>
        <dbReference type="ARBA" id="ARBA00004896"/>
    </source>
</evidence>
<dbReference type="InterPro" id="IPR036291">
    <property type="entry name" value="NAD(P)-bd_dom_sf"/>
</dbReference>
<evidence type="ECO:0000313" key="18">
    <source>
        <dbReference type="Proteomes" id="UP000292665"/>
    </source>
</evidence>
<keyword evidence="8 12" id="KW-0220">Diaminopimelate biosynthesis</keyword>
<dbReference type="Proteomes" id="UP000095787">
    <property type="component" value="Unassembled WGS sequence"/>
</dbReference>
<evidence type="ECO:0000256" key="3">
    <source>
        <dbReference type="ARBA" id="ARBA00011738"/>
    </source>
</evidence>
<dbReference type="NCBIfam" id="TIGR01921">
    <property type="entry name" value="DAP-DH"/>
    <property type="match status" value="1"/>
</dbReference>
<keyword evidence="10 12" id="KW-0457">Lysine biosynthesis</keyword>